<feature type="coiled-coil region" evidence="1">
    <location>
        <begin position="540"/>
        <end position="774"/>
    </location>
</feature>
<dbReference type="Pfam" id="PF25078">
    <property type="entry name" value="DUF7801"/>
    <property type="match status" value="1"/>
</dbReference>
<evidence type="ECO:0000259" key="4">
    <source>
        <dbReference type="Pfam" id="PF25078"/>
    </source>
</evidence>
<dbReference type="EMBL" id="JAVRRF010000001">
    <property type="protein sequence ID" value="KAK5068788.1"/>
    <property type="molecule type" value="Genomic_DNA"/>
</dbReference>
<feature type="region of interest" description="Disordered" evidence="2">
    <location>
        <begin position="144"/>
        <end position="182"/>
    </location>
</feature>
<evidence type="ECO:0000256" key="2">
    <source>
        <dbReference type="SAM" id="MobiDB-lite"/>
    </source>
</evidence>
<dbReference type="InterPro" id="IPR056703">
    <property type="entry name" value="DUF7801"/>
</dbReference>
<feature type="coiled-coil region" evidence="1">
    <location>
        <begin position="426"/>
        <end position="453"/>
    </location>
</feature>
<feature type="compositionally biased region" description="Polar residues" evidence="2">
    <location>
        <begin position="168"/>
        <end position="179"/>
    </location>
</feature>
<evidence type="ECO:0008006" key="7">
    <source>
        <dbReference type="Google" id="ProtNLM"/>
    </source>
</evidence>
<evidence type="ECO:0000313" key="6">
    <source>
        <dbReference type="Proteomes" id="UP001345691"/>
    </source>
</evidence>
<feature type="coiled-coil region" evidence="1">
    <location>
        <begin position="486"/>
        <end position="513"/>
    </location>
</feature>
<feature type="region of interest" description="Disordered" evidence="2">
    <location>
        <begin position="237"/>
        <end position="262"/>
    </location>
</feature>
<feature type="coiled-coil region" evidence="1">
    <location>
        <begin position="190"/>
        <end position="217"/>
    </location>
</feature>
<keyword evidence="6" id="KW-1185">Reference proteome</keyword>
<feature type="compositionally biased region" description="Basic and acidic residues" evidence="2">
    <location>
        <begin position="822"/>
        <end position="839"/>
    </location>
</feature>
<evidence type="ECO:0000259" key="3">
    <source>
        <dbReference type="Pfam" id="PF15456"/>
    </source>
</evidence>
<feature type="domain" description="Up-regulated during septation protein 1" evidence="3">
    <location>
        <begin position="87"/>
        <end position="229"/>
    </location>
</feature>
<sequence length="852" mass="96702">MQSYNFALRESTADSVDDNRSRYVPSSVYSGPGPIDDSPAFVQPPNFMTGALRGPYHDDQPTPRFVPPMPTQPRNSTMLNINDPVEMHLLAETAMSDSRNFEVLSFDEIDELKRERRSLRGTIETTKRKLALESKLRDAAQSLNRLYSVRDKGTGSPTSPKRTRRSFMGNNKTTQSQSPVEALSRVDDEYAASSKKVEQFTRELAQQEKQLELVEKRILEHTAGILQLTHKGLKKNVRRAELPRSPESMSSQRNGRSSGLESIDDFDERSLYQVPDYVTDFGHVPRHSNKGKAANRETQAIDDIAIRLQELNNRLHMMITQSSSQAHFDAPPQSTDPDMMGRIGVHIQAHLGYLSQGLDAMEAAQARTSRDQSAVFDHEEQLEDVNIRLHDMLERTNSVSQSPMLPQDEPRGKDLQSQLAFSSTILDRLNQRVETLVEQKDILTRQIQQQRELNSKSDAQRDAKIHDLMNEIEEHRSLQAVNEEEAQHSRDQINLLMEQLDIANQETNLMEQQRGVGDSQAVEAERAARKQTEGQLLAELQAKQEDYVQLQTEMSRSRNESESKSQQLLQELEEVKRAKAQADIDLDSYRGELAQLTAHLAQVQSARDESSESLRRQISDLETAKVVAEAELSKARAEMEALESEVVRAQTELTMVKAELDGAYGTRAQRAADVSMNPIVQKEIDNLNARNVELEAQLDFLQTQHETKGAGSADLQNKVNMLQTELKETLEEYEMMTKQSIDDEKERERLEEHIDALEQRCESLESQLNDEKVKGLGAQAASPTGTTSTMVLKNEFKKMMRETRAENLKTLKAEQEERRRLENIIKNMRKDFQQRRSQKDAPSTPNGLSEAL</sequence>
<evidence type="ECO:0000256" key="1">
    <source>
        <dbReference type="SAM" id="Coils"/>
    </source>
</evidence>
<evidence type="ECO:0000313" key="5">
    <source>
        <dbReference type="EMBL" id="KAK5068788.1"/>
    </source>
</evidence>
<dbReference type="InterPro" id="IPR029191">
    <property type="entry name" value="Uds1"/>
</dbReference>
<dbReference type="Proteomes" id="UP001345691">
    <property type="component" value="Unassembled WGS sequence"/>
</dbReference>
<gene>
    <name evidence="5" type="ORF">LTR69_000909</name>
</gene>
<feature type="compositionally biased region" description="Polar residues" evidence="2">
    <location>
        <begin position="247"/>
        <end position="260"/>
    </location>
</feature>
<dbReference type="PANTHER" id="PTHR43941:SF1">
    <property type="entry name" value="STRUCTURAL MAINTENANCE OF CHROMOSOMES PROTEIN 2"/>
    <property type="match status" value="1"/>
</dbReference>
<feature type="region of interest" description="Disordered" evidence="2">
    <location>
        <begin position="9"/>
        <end position="35"/>
    </location>
</feature>
<dbReference type="PANTHER" id="PTHR43941">
    <property type="entry name" value="STRUCTURAL MAINTENANCE OF CHROMOSOMES PROTEIN 2"/>
    <property type="match status" value="1"/>
</dbReference>
<accession>A0ABR0JS32</accession>
<protein>
    <recommendedName>
        <fullName evidence="7">Up-regulated during septation protein 1 domain-containing protein</fullName>
    </recommendedName>
</protein>
<feature type="region of interest" description="Disordered" evidence="2">
    <location>
        <begin position="822"/>
        <end position="852"/>
    </location>
</feature>
<organism evidence="5 6">
    <name type="scientific">Exophiala sideris</name>
    <dbReference type="NCBI Taxonomy" id="1016849"/>
    <lineage>
        <taxon>Eukaryota</taxon>
        <taxon>Fungi</taxon>
        <taxon>Dikarya</taxon>
        <taxon>Ascomycota</taxon>
        <taxon>Pezizomycotina</taxon>
        <taxon>Eurotiomycetes</taxon>
        <taxon>Chaetothyriomycetidae</taxon>
        <taxon>Chaetothyriales</taxon>
        <taxon>Herpotrichiellaceae</taxon>
        <taxon>Exophiala</taxon>
    </lineage>
</organism>
<keyword evidence="1" id="KW-0175">Coiled coil</keyword>
<reference evidence="5 6" key="1">
    <citation type="submission" date="2023-08" db="EMBL/GenBank/DDBJ databases">
        <title>Black Yeasts Isolated from many extreme environments.</title>
        <authorList>
            <person name="Coleine C."/>
            <person name="Stajich J.E."/>
            <person name="Selbmann L."/>
        </authorList>
    </citation>
    <scope>NUCLEOTIDE SEQUENCE [LARGE SCALE GENOMIC DNA]</scope>
    <source>
        <strain evidence="5 6">CCFEE 6328</strain>
    </source>
</reference>
<name>A0ABR0JS32_9EURO</name>
<comment type="caution">
    <text evidence="5">The sequence shown here is derived from an EMBL/GenBank/DDBJ whole genome shotgun (WGS) entry which is preliminary data.</text>
</comment>
<feature type="compositionally biased region" description="Polar residues" evidence="2">
    <location>
        <begin position="840"/>
        <end position="852"/>
    </location>
</feature>
<feature type="domain" description="DUF7801" evidence="4">
    <location>
        <begin position="627"/>
        <end position="777"/>
    </location>
</feature>
<proteinExistence type="predicted"/>
<dbReference type="Pfam" id="PF15456">
    <property type="entry name" value="Uds1"/>
    <property type="match status" value="1"/>
</dbReference>